<reference evidence="3 4" key="1">
    <citation type="submission" date="2023-08" db="EMBL/GenBank/DDBJ databases">
        <title>A Necator americanus chromosomal reference genome.</title>
        <authorList>
            <person name="Ilik V."/>
            <person name="Petrzelkova K.J."/>
            <person name="Pardy F."/>
            <person name="Fuh T."/>
            <person name="Niatou-Singa F.S."/>
            <person name="Gouil Q."/>
            <person name="Baker L."/>
            <person name="Ritchie M.E."/>
            <person name="Jex A.R."/>
            <person name="Gazzola D."/>
            <person name="Li H."/>
            <person name="Toshio Fujiwara R."/>
            <person name="Zhan B."/>
            <person name="Aroian R.V."/>
            <person name="Pafco B."/>
            <person name="Schwarz E.M."/>
        </authorList>
    </citation>
    <scope>NUCLEOTIDE SEQUENCE [LARGE SCALE GENOMIC DNA]</scope>
    <source>
        <strain evidence="3 4">Aroian</strain>
        <tissue evidence="3">Whole animal</tissue>
    </source>
</reference>
<proteinExistence type="predicted"/>
<dbReference type="Pfam" id="PF04870">
    <property type="entry name" value="Moulting_cycle"/>
    <property type="match status" value="1"/>
</dbReference>
<comment type="caution">
    <text evidence="3">The sequence shown here is derived from an EMBL/GenBank/DDBJ whole genome shotgun (WGS) entry which is preliminary data.</text>
</comment>
<feature type="region of interest" description="Disordered" evidence="1">
    <location>
        <begin position="159"/>
        <end position="185"/>
    </location>
</feature>
<feature type="compositionally biased region" description="Acidic residues" evidence="1">
    <location>
        <begin position="160"/>
        <end position="172"/>
    </location>
</feature>
<evidence type="ECO:0000256" key="2">
    <source>
        <dbReference type="SAM" id="Phobius"/>
    </source>
</evidence>
<feature type="transmembrane region" description="Helical" evidence="2">
    <location>
        <begin position="806"/>
        <end position="826"/>
    </location>
</feature>
<protein>
    <submittedName>
        <fullName evidence="3">Uncharacterized protein</fullName>
    </submittedName>
</protein>
<evidence type="ECO:0000256" key="1">
    <source>
        <dbReference type="SAM" id="MobiDB-lite"/>
    </source>
</evidence>
<dbReference type="Proteomes" id="UP001303046">
    <property type="component" value="Unassembled WGS sequence"/>
</dbReference>
<feature type="compositionally biased region" description="Polar residues" evidence="1">
    <location>
        <begin position="175"/>
        <end position="185"/>
    </location>
</feature>
<keyword evidence="2" id="KW-0472">Membrane</keyword>
<evidence type="ECO:0000313" key="3">
    <source>
        <dbReference type="EMBL" id="KAK6728415.1"/>
    </source>
</evidence>
<feature type="transmembrane region" description="Helical" evidence="2">
    <location>
        <begin position="731"/>
        <end position="753"/>
    </location>
</feature>
<sequence>MCFAFAVFYLGERDTAVACDSLYYDHICSTFVHRHLTGPGARFILRIEHAFPSNMDWRERVVCWSVESAITWRKVSRPNYPVTFVWTEDVRNYSKSTAKPFPFSENLVKLEQISIQNVTKEQEQILKRSNIPPAFWPFVNISAVEQRERKRNATDGGVITDEDIADMPDDDEQPKPNTMHSDGKKTTITMSTEAGMKLYQHWTDQAVSGLMAAVATNKLKNLGHAEKVAHKQCNKEVKTVAQHAKCVLALLEAEEKYQRWLKKFAEKKSRIGRISALRKHLAGMSRKDRFQHFGRHDSSFRMNGKEQLLAIHQKSQMSIPKLYSKQSNWIGPFRMRAKRSTNERKIMNLKPVTRDSYDLISEQVESPLGLVAKNLLRDLRKLKNKRDDFKHWKQVITELREEGRRMEKQRKGRRNVDKRLKMFFHALREEGVDLESGKATNIFGDEVRMDKLMRRAREEEQKVTTEDKLMKAPIELVRQAMKISMMMSGKNVSDFDKKNIKMISPRFMPVVPEEYTDNDTIKLVSPSLFALHDDGNGIEKETSLAKTMKIFGEKDNMALLDFIIEASGVSDTLDDMKKEKNSLGNSKQYDNPLYSSEGQPLWFTKENVTEIFGDKEKNKVEAFEELLKVMTEDQISQMNHTGYTIMNEQQLDVIYGPSSPYHDPLTRKRLSNVSAADIPVVLDQTVRGLAAETMKFKVERQKDITLSPLLFSPVILDPAGASQPIILSPLLFDPIVLSPAVFGVVILSPYLFTPVILSPRVLSPIILAPHLFSPTILSPLVLSPIILSSGVMNPIIITPLLLSPFILHPVALNPLILAPFCLNPFIGVPHTLSPLILSPFVLSPVIYSPPFYSAFLLTPHALSPSIQSKGQHFVSILSPSWLS</sequence>
<keyword evidence="2" id="KW-1133">Transmembrane helix</keyword>
<organism evidence="3 4">
    <name type="scientific">Necator americanus</name>
    <name type="common">Human hookworm</name>
    <dbReference type="NCBI Taxonomy" id="51031"/>
    <lineage>
        <taxon>Eukaryota</taxon>
        <taxon>Metazoa</taxon>
        <taxon>Ecdysozoa</taxon>
        <taxon>Nematoda</taxon>
        <taxon>Chromadorea</taxon>
        <taxon>Rhabditida</taxon>
        <taxon>Rhabditina</taxon>
        <taxon>Rhabditomorpha</taxon>
        <taxon>Strongyloidea</taxon>
        <taxon>Ancylostomatidae</taxon>
        <taxon>Bunostominae</taxon>
        <taxon>Necator</taxon>
    </lineage>
</organism>
<keyword evidence="2" id="KW-0812">Transmembrane</keyword>
<evidence type="ECO:0000313" key="4">
    <source>
        <dbReference type="Proteomes" id="UP001303046"/>
    </source>
</evidence>
<dbReference type="PANTHER" id="PTHR21523">
    <property type="match status" value="1"/>
</dbReference>
<name>A0ABR1BT46_NECAM</name>
<dbReference type="InterPro" id="IPR006954">
    <property type="entry name" value="Mlt-10-like"/>
</dbReference>
<dbReference type="EMBL" id="JAVFWL010000001">
    <property type="protein sequence ID" value="KAK6728415.1"/>
    <property type="molecule type" value="Genomic_DNA"/>
</dbReference>
<dbReference type="PANTHER" id="PTHR21523:SF37">
    <property type="entry name" value="MLT-TEN (MLT-10) RELATED"/>
    <property type="match status" value="1"/>
</dbReference>
<feature type="transmembrane region" description="Helical" evidence="2">
    <location>
        <begin position="765"/>
        <end position="786"/>
    </location>
</feature>
<gene>
    <name evidence="3" type="primary">Necator_chrI.g1952</name>
    <name evidence="3" type="ORF">RB195_005826</name>
</gene>
<keyword evidence="4" id="KW-1185">Reference proteome</keyword>
<accession>A0ABR1BT46</accession>